<dbReference type="Pfam" id="PF00782">
    <property type="entry name" value="DSPc"/>
    <property type="match status" value="1"/>
</dbReference>
<dbReference type="EMBL" id="LR593886">
    <property type="protein sequence ID" value="VTS00160.1"/>
    <property type="molecule type" value="Genomic_DNA"/>
</dbReference>
<dbReference type="Proteomes" id="UP000464178">
    <property type="component" value="Chromosome"/>
</dbReference>
<evidence type="ECO:0000259" key="5">
    <source>
        <dbReference type="PROSITE" id="PS50056"/>
    </source>
</evidence>
<sequence length="179" mass="20487">MTRDWWRSQVALVAFVALIVTCIAYLGVTFANSKPPNYTRIEDGLYQGGAVASPPWRTHAVLNLSESADPYESEVHVWEPIPDAAPAPDLEWLQRQVEWVDAQRRDGRQVFVHSHNGMSRSGMVIIAYLMRKNHWSREQALDFVQSKRPITQPNEAFMDLLAKWERVVLEKGTALKFNP</sequence>
<keyword evidence="3" id="KW-0812">Transmembrane</keyword>
<dbReference type="InterPro" id="IPR029021">
    <property type="entry name" value="Prot-tyrosine_phosphatase-like"/>
</dbReference>
<feature type="transmembrane region" description="Helical" evidence="3">
    <location>
        <begin position="12"/>
        <end position="31"/>
    </location>
</feature>
<dbReference type="GO" id="GO:0004721">
    <property type="term" value="F:phosphoprotein phosphatase activity"/>
    <property type="evidence" value="ECO:0007669"/>
    <property type="project" value="UniProtKB-KW"/>
</dbReference>
<accession>A0A6P2DEX2</accession>
<evidence type="ECO:0000259" key="4">
    <source>
        <dbReference type="PROSITE" id="PS50054"/>
    </source>
</evidence>
<evidence type="ECO:0000313" key="6">
    <source>
        <dbReference type="EMBL" id="VTS00160.1"/>
    </source>
</evidence>
<dbReference type="InterPro" id="IPR000387">
    <property type="entry name" value="Tyr_Pase_dom"/>
</dbReference>
<dbReference type="PROSITE" id="PS50056">
    <property type="entry name" value="TYR_PHOSPHATASE_2"/>
    <property type="match status" value="1"/>
</dbReference>
<dbReference type="SUPFAM" id="SSF52799">
    <property type="entry name" value="(Phosphotyrosine protein) phosphatases II"/>
    <property type="match status" value="1"/>
</dbReference>
<dbReference type="SMART" id="SM00195">
    <property type="entry name" value="DSPc"/>
    <property type="match status" value="1"/>
</dbReference>
<evidence type="ECO:0000256" key="2">
    <source>
        <dbReference type="ARBA" id="ARBA00022912"/>
    </source>
</evidence>
<dbReference type="PROSITE" id="PS50054">
    <property type="entry name" value="TYR_PHOSPHATASE_DUAL"/>
    <property type="match status" value="1"/>
</dbReference>
<feature type="domain" description="Tyrosine-protein phosphatase" evidence="4">
    <location>
        <begin position="37"/>
        <end position="170"/>
    </location>
</feature>
<proteinExistence type="predicted"/>
<evidence type="ECO:0008006" key="8">
    <source>
        <dbReference type="Google" id="ProtNLM"/>
    </source>
</evidence>
<dbReference type="PANTHER" id="PTHR10159">
    <property type="entry name" value="DUAL SPECIFICITY PROTEIN PHOSPHATASE"/>
    <property type="match status" value="1"/>
</dbReference>
<keyword evidence="2" id="KW-0904">Protein phosphatase</keyword>
<dbReference type="Gene3D" id="3.90.190.10">
    <property type="entry name" value="Protein tyrosine phosphatase superfamily"/>
    <property type="match status" value="1"/>
</dbReference>
<keyword evidence="7" id="KW-1185">Reference proteome</keyword>
<keyword evidence="3" id="KW-0472">Membrane</keyword>
<dbReference type="RefSeq" id="WP_162672090.1">
    <property type="nucleotide sequence ID" value="NZ_LR593886.1"/>
</dbReference>
<dbReference type="InterPro" id="IPR000340">
    <property type="entry name" value="Dual-sp_phosphatase_cat-dom"/>
</dbReference>
<keyword evidence="1" id="KW-0378">Hydrolase</keyword>
<dbReference type="KEGG" id="gms:SOIL9_82770"/>
<organism evidence="6 7">
    <name type="scientific">Gemmata massiliana</name>
    <dbReference type="NCBI Taxonomy" id="1210884"/>
    <lineage>
        <taxon>Bacteria</taxon>
        <taxon>Pseudomonadati</taxon>
        <taxon>Planctomycetota</taxon>
        <taxon>Planctomycetia</taxon>
        <taxon>Gemmatales</taxon>
        <taxon>Gemmataceae</taxon>
        <taxon>Gemmata</taxon>
    </lineage>
</organism>
<keyword evidence="3" id="KW-1133">Transmembrane helix</keyword>
<name>A0A6P2DEX2_9BACT</name>
<evidence type="ECO:0000313" key="7">
    <source>
        <dbReference type="Proteomes" id="UP000464178"/>
    </source>
</evidence>
<dbReference type="CDD" id="cd14498">
    <property type="entry name" value="DSP"/>
    <property type="match status" value="1"/>
</dbReference>
<gene>
    <name evidence="6" type="ORF">SOIL9_82770</name>
</gene>
<reference evidence="6 7" key="1">
    <citation type="submission" date="2019-05" db="EMBL/GenBank/DDBJ databases">
        <authorList>
            <consortium name="Science for Life Laboratories"/>
        </authorList>
    </citation>
    <scope>NUCLEOTIDE SEQUENCE [LARGE SCALE GENOMIC DNA]</scope>
    <source>
        <strain evidence="6">Soil9</strain>
    </source>
</reference>
<protein>
    <recommendedName>
        <fullName evidence="8">Tyrosine specific protein phosphatases domain-containing protein</fullName>
    </recommendedName>
</protein>
<evidence type="ECO:0000256" key="3">
    <source>
        <dbReference type="SAM" id="Phobius"/>
    </source>
</evidence>
<dbReference type="PANTHER" id="PTHR10159:SF519">
    <property type="entry name" value="DUAL SPECIFICITY PROTEIN PHOSPHATASE MPK3"/>
    <property type="match status" value="1"/>
</dbReference>
<dbReference type="InterPro" id="IPR020422">
    <property type="entry name" value="TYR_PHOSPHATASE_DUAL_dom"/>
</dbReference>
<feature type="domain" description="Tyrosine specific protein phosphatases" evidence="5">
    <location>
        <begin position="91"/>
        <end position="149"/>
    </location>
</feature>
<dbReference type="AlphaFoldDB" id="A0A6P2DEX2"/>
<evidence type="ECO:0000256" key="1">
    <source>
        <dbReference type="ARBA" id="ARBA00022801"/>
    </source>
</evidence>
<dbReference type="GO" id="GO:0005737">
    <property type="term" value="C:cytoplasm"/>
    <property type="evidence" value="ECO:0007669"/>
    <property type="project" value="TreeGrafter"/>
</dbReference>